<evidence type="ECO:0000256" key="3">
    <source>
        <dbReference type="SAM" id="MobiDB-lite"/>
    </source>
</evidence>
<evidence type="ECO:0000256" key="4">
    <source>
        <dbReference type="SAM" id="SignalP"/>
    </source>
</evidence>
<dbReference type="PANTHER" id="PTHR32444:SF98">
    <property type="entry name" value="RECEPTOR-LIKE SERINE_THREONINE-PROTEIN KINASE"/>
    <property type="match status" value="1"/>
</dbReference>
<dbReference type="AlphaFoldDB" id="A0AA38TX77"/>
<dbReference type="InterPro" id="IPR001480">
    <property type="entry name" value="Bulb-type_lectin_dom"/>
</dbReference>
<dbReference type="CDD" id="cd00028">
    <property type="entry name" value="B_lectin"/>
    <property type="match status" value="1"/>
</dbReference>
<dbReference type="FunFam" id="2.90.10.10:FF:000001">
    <property type="entry name" value="G-type lectin S-receptor-like serine/threonine-protein kinase"/>
    <property type="match status" value="1"/>
</dbReference>
<dbReference type="EMBL" id="JARYMX010000002">
    <property type="protein sequence ID" value="KAJ9563231.1"/>
    <property type="molecule type" value="Genomic_DNA"/>
</dbReference>
<dbReference type="Pfam" id="PF01453">
    <property type="entry name" value="B_lectin"/>
    <property type="match status" value="1"/>
</dbReference>
<comment type="caution">
    <text evidence="6">The sequence shown here is derived from an EMBL/GenBank/DDBJ whole genome shotgun (WGS) entry which is preliminary data.</text>
</comment>
<feature type="region of interest" description="Disordered" evidence="3">
    <location>
        <begin position="137"/>
        <end position="159"/>
    </location>
</feature>
<dbReference type="SMART" id="SM00108">
    <property type="entry name" value="B_lectin"/>
    <property type="match status" value="1"/>
</dbReference>
<name>A0AA38TX77_9ASTR</name>
<evidence type="ECO:0000256" key="2">
    <source>
        <dbReference type="ARBA" id="ARBA00023180"/>
    </source>
</evidence>
<proteinExistence type="predicted"/>
<keyword evidence="7" id="KW-1185">Reference proteome</keyword>
<evidence type="ECO:0000313" key="6">
    <source>
        <dbReference type="EMBL" id="KAJ9563231.1"/>
    </source>
</evidence>
<dbReference type="PROSITE" id="PS50927">
    <property type="entry name" value="BULB_LECTIN"/>
    <property type="match status" value="1"/>
</dbReference>
<evidence type="ECO:0000313" key="7">
    <source>
        <dbReference type="Proteomes" id="UP001172457"/>
    </source>
</evidence>
<feature type="chain" id="PRO_5041287420" description="Bulb-type lectin domain-containing protein" evidence="4">
    <location>
        <begin position="21"/>
        <end position="159"/>
    </location>
</feature>
<evidence type="ECO:0000256" key="1">
    <source>
        <dbReference type="ARBA" id="ARBA00022729"/>
    </source>
</evidence>
<sequence>MAPFSIFLFCFTISFHPLYPFAIPTNTIAVNQTLKDGQTIVSPKRTFELGFFSPGNTSKNRYLGIWYKRQATGTVAWVANRETPIKNNSGELTLLPNGVLVLRDSTTDTIVWSTQKRSSRRPPVARLLDSGNLMVIDDDEDDDNQPENYIWQSFDHPGD</sequence>
<protein>
    <recommendedName>
        <fullName evidence="5">Bulb-type lectin domain-containing protein</fullName>
    </recommendedName>
</protein>
<gene>
    <name evidence="6" type="ORF">OSB04_008391</name>
</gene>
<dbReference type="SUPFAM" id="SSF51110">
    <property type="entry name" value="alpha-D-mannose-specific plant lectins"/>
    <property type="match status" value="1"/>
</dbReference>
<reference evidence="6" key="1">
    <citation type="submission" date="2023-03" db="EMBL/GenBank/DDBJ databases">
        <title>Chromosome-scale reference genome and RAD-based genetic map of yellow starthistle (Centaurea solstitialis) reveal putative structural variation and QTLs associated with invader traits.</title>
        <authorList>
            <person name="Reatini B."/>
            <person name="Cang F.A."/>
            <person name="Jiang Q."/>
            <person name="Mckibben M.T.W."/>
            <person name="Barker M.S."/>
            <person name="Rieseberg L.H."/>
            <person name="Dlugosch K.M."/>
        </authorList>
    </citation>
    <scope>NUCLEOTIDE SEQUENCE</scope>
    <source>
        <strain evidence="6">CAN-66</strain>
        <tissue evidence="6">Leaf</tissue>
    </source>
</reference>
<dbReference type="PANTHER" id="PTHR32444">
    <property type="entry name" value="BULB-TYPE LECTIN DOMAIN-CONTAINING PROTEIN"/>
    <property type="match status" value="1"/>
</dbReference>
<keyword evidence="2" id="KW-0325">Glycoprotein</keyword>
<feature type="domain" description="Bulb-type lectin" evidence="5">
    <location>
        <begin position="25"/>
        <end position="148"/>
    </location>
</feature>
<accession>A0AA38TX77</accession>
<keyword evidence="1 4" id="KW-0732">Signal</keyword>
<evidence type="ECO:0000259" key="5">
    <source>
        <dbReference type="PROSITE" id="PS50927"/>
    </source>
</evidence>
<feature type="signal peptide" evidence="4">
    <location>
        <begin position="1"/>
        <end position="20"/>
    </location>
</feature>
<dbReference type="InterPro" id="IPR036426">
    <property type="entry name" value="Bulb-type_lectin_dom_sf"/>
</dbReference>
<dbReference type="Gene3D" id="2.90.10.10">
    <property type="entry name" value="Bulb-type lectin domain"/>
    <property type="match status" value="1"/>
</dbReference>
<dbReference type="Proteomes" id="UP001172457">
    <property type="component" value="Chromosome 2"/>
</dbReference>
<organism evidence="6 7">
    <name type="scientific">Centaurea solstitialis</name>
    <name type="common">yellow star-thistle</name>
    <dbReference type="NCBI Taxonomy" id="347529"/>
    <lineage>
        <taxon>Eukaryota</taxon>
        <taxon>Viridiplantae</taxon>
        <taxon>Streptophyta</taxon>
        <taxon>Embryophyta</taxon>
        <taxon>Tracheophyta</taxon>
        <taxon>Spermatophyta</taxon>
        <taxon>Magnoliopsida</taxon>
        <taxon>eudicotyledons</taxon>
        <taxon>Gunneridae</taxon>
        <taxon>Pentapetalae</taxon>
        <taxon>asterids</taxon>
        <taxon>campanulids</taxon>
        <taxon>Asterales</taxon>
        <taxon>Asteraceae</taxon>
        <taxon>Carduoideae</taxon>
        <taxon>Cardueae</taxon>
        <taxon>Centaureinae</taxon>
        <taxon>Centaurea</taxon>
    </lineage>
</organism>